<dbReference type="OrthoDB" id="3262464at2759"/>
<keyword evidence="2" id="KW-1185">Reference proteome</keyword>
<organism evidence="1 2">
    <name type="scientific">Dendrothele bispora (strain CBS 962.96)</name>
    <dbReference type="NCBI Taxonomy" id="1314807"/>
    <lineage>
        <taxon>Eukaryota</taxon>
        <taxon>Fungi</taxon>
        <taxon>Dikarya</taxon>
        <taxon>Basidiomycota</taxon>
        <taxon>Agaricomycotina</taxon>
        <taxon>Agaricomycetes</taxon>
        <taxon>Agaricomycetidae</taxon>
        <taxon>Agaricales</taxon>
        <taxon>Agaricales incertae sedis</taxon>
        <taxon>Dendrothele</taxon>
    </lineage>
</organism>
<accession>A0A4S8MIF7</accession>
<feature type="non-terminal residue" evidence="1">
    <location>
        <position position="1"/>
    </location>
</feature>
<feature type="non-terminal residue" evidence="1">
    <location>
        <position position="82"/>
    </location>
</feature>
<evidence type="ECO:0000313" key="2">
    <source>
        <dbReference type="Proteomes" id="UP000297245"/>
    </source>
</evidence>
<dbReference type="Proteomes" id="UP000297245">
    <property type="component" value="Unassembled WGS sequence"/>
</dbReference>
<gene>
    <name evidence="1" type="ORF">K435DRAFT_587790</name>
</gene>
<name>A0A4S8MIF7_DENBC</name>
<sequence length="82" mass="9477">VFSSSKETDAARRSRLSPEMMEMLQILKYLYRSERLNFTDHWIVKNFKGQLTGTQLDVDPAVIQELVSSGRIDELTKVIEES</sequence>
<dbReference type="EMBL" id="ML179076">
    <property type="protein sequence ID" value="THV02520.1"/>
    <property type="molecule type" value="Genomic_DNA"/>
</dbReference>
<proteinExistence type="predicted"/>
<evidence type="ECO:0000313" key="1">
    <source>
        <dbReference type="EMBL" id="THV02520.1"/>
    </source>
</evidence>
<reference evidence="1 2" key="1">
    <citation type="journal article" date="2019" name="Nat. Ecol. Evol.">
        <title>Megaphylogeny resolves global patterns of mushroom evolution.</title>
        <authorList>
            <person name="Varga T."/>
            <person name="Krizsan K."/>
            <person name="Foldi C."/>
            <person name="Dima B."/>
            <person name="Sanchez-Garcia M."/>
            <person name="Sanchez-Ramirez S."/>
            <person name="Szollosi G.J."/>
            <person name="Szarkandi J.G."/>
            <person name="Papp V."/>
            <person name="Albert L."/>
            <person name="Andreopoulos W."/>
            <person name="Angelini C."/>
            <person name="Antonin V."/>
            <person name="Barry K.W."/>
            <person name="Bougher N.L."/>
            <person name="Buchanan P."/>
            <person name="Buyck B."/>
            <person name="Bense V."/>
            <person name="Catcheside P."/>
            <person name="Chovatia M."/>
            <person name="Cooper J."/>
            <person name="Damon W."/>
            <person name="Desjardin D."/>
            <person name="Finy P."/>
            <person name="Geml J."/>
            <person name="Haridas S."/>
            <person name="Hughes K."/>
            <person name="Justo A."/>
            <person name="Karasinski D."/>
            <person name="Kautmanova I."/>
            <person name="Kiss B."/>
            <person name="Kocsube S."/>
            <person name="Kotiranta H."/>
            <person name="LaButti K.M."/>
            <person name="Lechner B.E."/>
            <person name="Liimatainen K."/>
            <person name="Lipzen A."/>
            <person name="Lukacs Z."/>
            <person name="Mihaltcheva S."/>
            <person name="Morgado L.N."/>
            <person name="Niskanen T."/>
            <person name="Noordeloos M.E."/>
            <person name="Ohm R.A."/>
            <person name="Ortiz-Santana B."/>
            <person name="Ovrebo C."/>
            <person name="Racz N."/>
            <person name="Riley R."/>
            <person name="Savchenko A."/>
            <person name="Shiryaev A."/>
            <person name="Soop K."/>
            <person name="Spirin V."/>
            <person name="Szebenyi C."/>
            <person name="Tomsovsky M."/>
            <person name="Tulloss R.E."/>
            <person name="Uehling J."/>
            <person name="Grigoriev I.V."/>
            <person name="Vagvolgyi C."/>
            <person name="Papp T."/>
            <person name="Martin F.M."/>
            <person name="Miettinen O."/>
            <person name="Hibbett D.S."/>
            <person name="Nagy L.G."/>
        </authorList>
    </citation>
    <scope>NUCLEOTIDE SEQUENCE [LARGE SCALE GENOMIC DNA]</scope>
    <source>
        <strain evidence="1 2">CBS 962.96</strain>
    </source>
</reference>
<dbReference type="AlphaFoldDB" id="A0A4S8MIF7"/>
<protein>
    <submittedName>
        <fullName evidence="1">Uncharacterized protein</fullName>
    </submittedName>
</protein>